<evidence type="ECO:0000259" key="2">
    <source>
        <dbReference type="Pfam" id="PF24986"/>
    </source>
</evidence>
<evidence type="ECO:0008006" key="5">
    <source>
        <dbReference type="Google" id="ProtNLM"/>
    </source>
</evidence>
<sequence>MRDRYRVIARVEKSHGRTGEVVTVAVHGLPPLVREGLEVFVVPPRLKGPRSYVVTHVSEGARGQLVSLSGVTGINEADGLRGRYFLAREKDLPDDVALHDAEALFGREVTDECLGFLGTIEEVMVGPANDVWVIEGPFGEVLVPVVEDVVLEVPDTGAIRVCVPSGLVDGGDVQ</sequence>
<dbReference type="InterPro" id="IPR011033">
    <property type="entry name" value="PRC_barrel-like_sf"/>
</dbReference>
<dbReference type="InterPro" id="IPR002676">
    <property type="entry name" value="RimM_N"/>
</dbReference>
<dbReference type="Proteomes" id="UP000054078">
    <property type="component" value="Unassembled WGS sequence"/>
</dbReference>
<keyword evidence="4" id="KW-1185">Reference proteome</keyword>
<protein>
    <recommendedName>
        <fullName evidence="5">Ribosome maturation factor RimM</fullName>
    </recommendedName>
</protein>
<feature type="domain" description="RimM N-terminal" evidence="1">
    <location>
        <begin position="7"/>
        <end position="90"/>
    </location>
</feature>
<dbReference type="InterPro" id="IPR056792">
    <property type="entry name" value="PRC_RimM"/>
</dbReference>
<reference evidence="3 4" key="1">
    <citation type="submission" date="2015-12" db="EMBL/GenBank/DDBJ databases">
        <title>Draft Genome Sequence of Olsenella scatoligenes SK9K4T; a Producer of 3-Methylindole- (skatole) and 4-Methylphenol- (p-cresol) Isolated from Pig Feces.</title>
        <authorList>
            <person name="Li X."/>
            <person name="Borg B."/>
            <person name="Canibe N."/>
        </authorList>
    </citation>
    <scope>NUCLEOTIDE SEQUENCE [LARGE SCALE GENOMIC DNA]</scope>
    <source>
        <strain evidence="3 4">SK9K4</strain>
    </source>
</reference>
<dbReference type="SUPFAM" id="SSF50447">
    <property type="entry name" value="Translation proteins"/>
    <property type="match status" value="1"/>
</dbReference>
<dbReference type="InterPro" id="IPR009000">
    <property type="entry name" value="Transl_B-barrel_sf"/>
</dbReference>
<dbReference type="GO" id="GO:0006364">
    <property type="term" value="P:rRNA processing"/>
    <property type="evidence" value="ECO:0007669"/>
    <property type="project" value="InterPro"/>
</dbReference>
<proteinExistence type="predicted"/>
<dbReference type="AlphaFoldDB" id="A0A100YVF7"/>
<gene>
    <name evidence="3" type="ORF">AUL39_05350</name>
</gene>
<comment type="caution">
    <text evidence="3">The sequence shown here is derived from an EMBL/GenBank/DDBJ whole genome shotgun (WGS) entry which is preliminary data.</text>
</comment>
<dbReference type="Gene3D" id="2.30.30.240">
    <property type="entry name" value="PRC-barrel domain"/>
    <property type="match status" value="1"/>
</dbReference>
<dbReference type="Gene3D" id="2.40.30.60">
    <property type="entry name" value="RimM"/>
    <property type="match status" value="1"/>
</dbReference>
<dbReference type="OrthoDB" id="3177403at2"/>
<dbReference type="SUPFAM" id="SSF50346">
    <property type="entry name" value="PRC-barrel domain"/>
    <property type="match status" value="1"/>
</dbReference>
<evidence type="ECO:0000259" key="1">
    <source>
        <dbReference type="Pfam" id="PF01782"/>
    </source>
</evidence>
<dbReference type="STRING" id="1299998.AUL39_05350"/>
<dbReference type="Pfam" id="PF24986">
    <property type="entry name" value="PRC_RimM"/>
    <property type="match status" value="1"/>
</dbReference>
<organism evidence="3 4">
    <name type="scientific">Tractidigestivibacter scatoligenes</name>
    <name type="common">Olsenella scatoligenes</name>
    <dbReference type="NCBI Taxonomy" id="1299998"/>
    <lineage>
        <taxon>Bacteria</taxon>
        <taxon>Bacillati</taxon>
        <taxon>Actinomycetota</taxon>
        <taxon>Coriobacteriia</taxon>
        <taxon>Coriobacteriales</taxon>
        <taxon>Atopobiaceae</taxon>
        <taxon>Tractidigestivibacter</taxon>
    </lineage>
</organism>
<feature type="domain" description="Ribosome maturation factor RimM PRC barrel" evidence="2">
    <location>
        <begin position="104"/>
        <end position="166"/>
    </location>
</feature>
<name>A0A100YVF7_TRASO</name>
<dbReference type="InterPro" id="IPR036976">
    <property type="entry name" value="RimM_N_sf"/>
</dbReference>
<accession>A0A100YVF7</accession>
<dbReference type="EMBL" id="LOJF01000009">
    <property type="protein sequence ID" value="KUH58428.1"/>
    <property type="molecule type" value="Genomic_DNA"/>
</dbReference>
<evidence type="ECO:0000313" key="4">
    <source>
        <dbReference type="Proteomes" id="UP000054078"/>
    </source>
</evidence>
<dbReference type="Pfam" id="PF01782">
    <property type="entry name" value="RimM"/>
    <property type="match status" value="1"/>
</dbReference>
<evidence type="ECO:0000313" key="3">
    <source>
        <dbReference type="EMBL" id="KUH58428.1"/>
    </source>
</evidence>